<evidence type="ECO:0000313" key="1">
    <source>
        <dbReference type="EMBL" id="CAK1585498.1"/>
    </source>
</evidence>
<name>A0AAV1KRY0_9NEOP</name>
<keyword evidence="2" id="KW-1185">Reference proteome</keyword>
<sequence length="100" mass="12006">MYLVIFLVDFWIQFETYVNSNSNNLCLRIIQNRDVGARIERCREAESKRRSIDKSHWSNWKMANMDMFRNISRKVSSGLASDEHYISSATHEFHMRELWS</sequence>
<dbReference type="EMBL" id="CAVLGL010000079">
    <property type="protein sequence ID" value="CAK1585498.1"/>
    <property type="molecule type" value="Genomic_DNA"/>
</dbReference>
<accession>A0AAV1KRY0</accession>
<reference evidence="1 2" key="1">
    <citation type="submission" date="2023-11" db="EMBL/GenBank/DDBJ databases">
        <authorList>
            <person name="Hedman E."/>
            <person name="Englund M."/>
            <person name="Stromberg M."/>
            <person name="Nyberg Akerstrom W."/>
            <person name="Nylinder S."/>
            <person name="Jareborg N."/>
            <person name="Kallberg Y."/>
            <person name="Kronander E."/>
        </authorList>
    </citation>
    <scope>NUCLEOTIDE SEQUENCE [LARGE SCALE GENOMIC DNA]</scope>
</reference>
<proteinExistence type="predicted"/>
<comment type="caution">
    <text evidence="1">The sequence shown here is derived from an EMBL/GenBank/DDBJ whole genome shotgun (WGS) entry which is preliminary data.</text>
</comment>
<dbReference type="Proteomes" id="UP001314205">
    <property type="component" value="Unassembled WGS sequence"/>
</dbReference>
<protein>
    <submittedName>
        <fullName evidence="1">Uncharacterized protein</fullName>
    </submittedName>
</protein>
<dbReference type="AlphaFoldDB" id="A0AAV1KRY0"/>
<organism evidence="1 2">
    <name type="scientific">Parnassius mnemosyne</name>
    <name type="common">clouded apollo</name>
    <dbReference type="NCBI Taxonomy" id="213953"/>
    <lineage>
        <taxon>Eukaryota</taxon>
        <taxon>Metazoa</taxon>
        <taxon>Ecdysozoa</taxon>
        <taxon>Arthropoda</taxon>
        <taxon>Hexapoda</taxon>
        <taxon>Insecta</taxon>
        <taxon>Pterygota</taxon>
        <taxon>Neoptera</taxon>
        <taxon>Endopterygota</taxon>
        <taxon>Lepidoptera</taxon>
        <taxon>Glossata</taxon>
        <taxon>Ditrysia</taxon>
        <taxon>Papilionoidea</taxon>
        <taxon>Papilionidae</taxon>
        <taxon>Parnassiinae</taxon>
        <taxon>Parnassini</taxon>
        <taxon>Parnassius</taxon>
        <taxon>Driopa</taxon>
    </lineage>
</organism>
<gene>
    <name evidence="1" type="ORF">PARMNEM_LOCUS6573</name>
</gene>
<evidence type="ECO:0000313" key="2">
    <source>
        <dbReference type="Proteomes" id="UP001314205"/>
    </source>
</evidence>